<dbReference type="PANTHER" id="PTHR43736:SF1">
    <property type="entry name" value="DIHYDRONEOPTERIN TRIPHOSPHATE DIPHOSPHATASE"/>
    <property type="match status" value="1"/>
</dbReference>
<dbReference type="GO" id="GO:0016787">
    <property type="term" value="F:hydrolase activity"/>
    <property type="evidence" value="ECO:0007669"/>
    <property type="project" value="UniProtKB-KW"/>
</dbReference>
<reference evidence="2 3" key="1">
    <citation type="submission" date="2018-03" db="EMBL/GenBank/DDBJ databases">
        <title>Cross-interface Injection: A General Nanoliter Liquid Handling Method Applied to Single Cells Genome Amplification Automated Nanoliter Liquid Handling Applied to Single Cell Multiple Displacement Amplification.</title>
        <authorList>
            <person name="Yun J."/>
            <person name="Xu P."/>
            <person name="Xu J."/>
            <person name="Dai X."/>
            <person name="Wang Y."/>
            <person name="Zheng X."/>
            <person name="Cao C."/>
            <person name="Yi Q."/>
            <person name="Zhu Y."/>
            <person name="Wang L."/>
            <person name="Dong Z."/>
            <person name="Huang Y."/>
            <person name="Huang L."/>
            <person name="Du W."/>
        </authorList>
    </citation>
    <scope>NUCLEOTIDE SEQUENCE [LARGE SCALE GENOMIC DNA]</scope>
    <source>
        <strain evidence="2 3">Z-D1-2</strain>
    </source>
</reference>
<dbReference type="SUPFAM" id="SSF52374">
    <property type="entry name" value="Nucleotidylyl transferase"/>
    <property type="match status" value="1"/>
</dbReference>
<evidence type="ECO:0000313" key="3">
    <source>
        <dbReference type="Proteomes" id="UP000240608"/>
    </source>
</evidence>
<comment type="caution">
    <text evidence="2">The sequence shown here is derived from an EMBL/GenBank/DDBJ whole genome shotgun (WGS) entry which is preliminary data.</text>
</comment>
<keyword evidence="2" id="KW-0378">Hydrolase</keyword>
<protein>
    <submittedName>
        <fullName evidence="2">NUDIX hydrolase</fullName>
    </submittedName>
</protein>
<dbReference type="GO" id="GO:0004592">
    <property type="term" value="F:pantoate-beta-alanine ligase activity"/>
    <property type="evidence" value="ECO:0007669"/>
    <property type="project" value="InterPro"/>
</dbReference>
<proteinExistence type="predicted"/>
<dbReference type="InterPro" id="IPR014729">
    <property type="entry name" value="Rossmann-like_a/b/a_fold"/>
</dbReference>
<dbReference type="PROSITE" id="PS51462">
    <property type="entry name" value="NUDIX"/>
    <property type="match status" value="1"/>
</dbReference>
<dbReference type="Gene3D" id="3.40.50.620">
    <property type="entry name" value="HUPs"/>
    <property type="match status" value="1"/>
</dbReference>
<dbReference type="EMBL" id="PYVU01000001">
    <property type="protein sequence ID" value="PTB98048.1"/>
    <property type="molecule type" value="Genomic_DNA"/>
</dbReference>
<dbReference type="NCBIfam" id="TIGR00125">
    <property type="entry name" value="cyt_tran_rel"/>
    <property type="match status" value="1"/>
</dbReference>
<evidence type="ECO:0000313" key="2">
    <source>
        <dbReference type="EMBL" id="PTB98048.1"/>
    </source>
</evidence>
<dbReference type="GO" id="GO:0015940">
    <property type="term" value="P:pantothenate biosynthetic process"/>
    <property type="evidence" value="ECO:0007669"/>
    <property type="project" value="InterPro"/>
</dbReference>
<organism evidence="2 3">
    <name type="scientific">Marivirga lumbricoides</name>
    <dbReference type="NCBI Taxonomy" id="1046115"/>
    <lineage>
        <taxon>Bacteria</taxon>
        <taxon>Pseudomonadati</taxon>
        <taxon>Bacteroidota</taxon>
        <taxon>Cytophagia</taxon>
        <taxon>Cytophagales</taxon>
        <taxon>Marivirgaceae</taxon>
        <taxon>Marivirga</taxon>
    </lineage>
</organism>
<evidence type="ECO:0000259" key="1">
    <source>
        <dbReference type="PROSITE" id="PS51462"/>
    </source>
</evidence>
<feature type="domain" description="Nudix hydrolase" evidence="1">
    <location>
        <begin position="158"/>
        <end position="288"/>
    </location>
</feature>
<name>A0A2T4DWF4_9BACT</name>
<dbReference type="SUPFAM" id="SSF55811">
    <property type="entry name" value="Nudix"/>
    <property type="match status" value="1"/>
</dbReference>
<dbReference type="PANTHER" id="PTHR43736">
    <property type="entry name" value="ADP-RIBOSE PYROPHOSPHATASE"/>
    <property type="match status" value="1"/>
</dbReference>
<dbReference type="InterPro" id="IPR004821">
    <property type="entry name" value="Cyt_trans-like"/>
</dbReference>
<dbReference type="InterPro" id="IPR000086">
    <property type="entry name" value="NUDIX_hydrolase_dom"/>
</dbReference>
<sequence>MQTGVIIARFQTPYLHEGHMELIQKVKEQHDKLIIVLGVSPVRSSRKNPYDFYTRETMIKNEFKEIVVLPLSDHPSDAEWSKNLDNMLESAFPSESFTLYGSRDNFIPYYTGKKQVVELPEHGDYSATELRKKYADKVSNSRDFRAGILYALHNQYSKVYPTVDVAIFKNKKTEILLGRKAISSNWRLVGGFSDPEDSSFEEAALREMKEECGDLLVENLQYETSSKVNDWRYRNEVDQIITLLFSCDYKEGAVQAQDDIQELQWFKITELPKMKKEEKLSPEHQMLFDFLESKYNITIK</sequence>
<dbReference type="AlphaFoldDB" id="A0A2T4DWF4"/>
<dbReference type="Pfam" id="PF00293">
    <property type="entry name" value="NUDIX"/>
    <property type="match status" value="1"/>
</dbReference>
<accession>A0A2T4DWF4</accession>
<dbReference type="Proteomes" id="UP000240608">
    <property type="component" value="Unassembled WGS sequence"/>
</dbReference>
<gene>
    <name evidence="2" type="ORF">C9994_00390</name>
</gene>
<dbReference type="InterPro" id="IPR015797">
    <property type="entry name" value="NUDIX_hydrolase-like_dom_sf"/>
</dbReference>
<dbReference type="Gene3D" id="3.90.79.10">
    <property type="entry name" value="Nucleoside Triphosphate Pyrophosphohydrolase"/>
    <property type="match status" value="1"/>
</dbReference>